<dbReference type="InterPro" id="IPR011051">
    <property type="entry name" value="RmlC_Cupin_sf"/>
</dbReference>
<protein>
    <recommendedName>
        <fullName evidence="2">C2 NT-type domain-containing protein</fullName>
    </recommendedName>
</protein>
<dbReference type="InterPro" id="IPR014710">
    <property type="entry name" value="RmlC-like_jellyroll"/>
</dbReference>
<feature type="domain" description="C2 NT-type" evidence="2">
    <location>
        <begin position="70"/>
        <end position="206"/>
    </location>
</feature>
<dbReference type="OrthoDB" id="2018427at2759"/>
<name>A0A9Q0JYY0_9MAGN</name>
<evidence type="ECO:0000256" key="1">
    <source>
        <dbReference type="RuleBase" id="RU003457"/>
    </source>
</evidence>
<dbReference type="Proteomes" id="UP001141806">
    <property type="component" value="Unassembled WGS sequence"/>
</dbReference>
<dbReference type="EMBL" id="JAMYWD010000010">
    <property type="protein sequence ID" value="KAJ4957739.1"/>
    <property type="molecule type" value="Genomic_DNA"/>
</dbReference>
<reference evidence="3" key="1">
    <citation type="journal article" date="2023" name="Plant J.">
        <title>The genome of the king protea, Protea cynaroides.</title>
        <authorList>
            <person name="Chang J."/>
            <person name="Duong T.A."/>
            <person name="Schoeman C."/>
            <person name="Ma X."/>
            <person name="Roodt D."/>
            <person name="Barker N."/>
            <person name="Li Z."/>
            <person name="Van de Peer Y."/>
            <person name="Mizrachi E."/>
        </authorList>
    </citation>
    <scope>NUCLEOTIDE SEQUENCE</scope>
    <source>
        <tissue evidence="3">Young leaves</tissue>
    </source>
</reference>
<dbReference type="Gene3D" id="2.60.120.10">
    <property type="entry name" value="Jelly Rolls"/>
    <property type="match status" value="1"/>
</dbReference>
<evidence type="ECO:0000313" key="3">
    <source>
        <dbReference type="EMBL" id="KAJ4957739.1"/>
    </source>
</evidence>
<dbReference type="PROSITE" id="PS51840">
    <property type="entry name" value="C2_NT"/>
    <property type="match status" value="1"/>
</dbReference>
<comment type="caution">
    <text evidence="3">The sequence shown here is derived from an EMBL/GenBank/DDBJ whole genome shotgun (WGS) entry which is preliminary data.</text>
</comment>
<keyword evidence="4" id="KW-1185">Reference proteome</keyword>
<dbReference type="PANTHER" id="PTHR34452">
    <property type="entry name" value="MYOSIN HEAVY CHAIN-RELATED PROTEIN"/>
    <property type="match status" value="1"/>
</dbReference>
<proteinExistence type="inferred from homology"/>
<gene>
    <name evidence="3" type="ORF">NE237_024850</name>
</gene>
<dbReference type="InterPro" id="IPR019448">
    <property type="entry name" value="NT-C2"/>
</dbReference>
<dbReference type="PANTHER" id="PTHR34452:SF1">
    <property type="entry name" value="SPORULATION-SPECIFIC PROTEIN"/>
    <property type="match status" value="1"/>
</dbReference>
<accession>A0A9Q0JYY0</accession>
<evidence type="ECO:0000313" key="4">
    <source>
        <dbReference type="Proteomes" id="UP001141806"/>
    </source>
</evidence>
<organism evidence="3 4">
    <name type="scientific">Protea cynaroides</name>
    <dbReference type="NCBI Taxonomy" id="273540"/>
    <lineage>
        <taxon>Eukaryota</taxon>
        <taxon>Viridiplantae</taxon>
        <taxon>Streptophyta</taxon>
        <taxon>Embryophyta</taxon>
        <taxon>Tracheophyta</taxon>
        <taxon>Spermatophyta</taxon>
        <taxon>Magnoliopsida</taxon>
        <taxon>Proteales</taxon>
        <taxon>Proteaceae</taxon>
        <taxon>Protea</taxon>
    </lineage>
</organism>
<dbReference type="SUPFAM" id="SSF51182">
    <property type="entry name" value="RmlC-like cupins"/>
    <property type="match status" value="1"/>
</dbReference>
<dbReference type="InterPro" id="IPR003829">
    <property type="entry name" value="Pirin_N_dom"/>
</dbReference>
<dbReference type="Pfam" id="PF10358">
    <property type="entry name" value="NT-C2"/>
    <property type="match status" value="1"/>
</dbReference>
<comment type="similarity">
    <text evidence="1">Belongs to the pirin family.</text>
</comment>
<sequence>MRKKNILRIQDQGNKGTISTGDVQWMTVGRGIVHSEMLVSEGINMDCTFGSIWHLTTKCSDICIKLKLEISQIKRYIIAGDWLLLLSSPFQIPQTGWDKLFVSFIPADSGKATAKTTKVNIRNGTCKWSDPIYETTKLLLDPRTKEYDDKLYKLVVAMGSSQSSFLGEANINLADYADASKPCTVSLLLHGCDSGALLHVSVCGIF</sequence>
<dbReference type="Pfam" id="PF02678">
    <property type="entry name" value="Pirin"/>
    <property type="match status" value="1"/>
</dbReference>
<dbReference type="AlphaFoldDB" id="A0A9Q0JYY0"/>
<evidence type="ECO:0000259" key="2">
    <source>
        <dbReference type="PROSITE" id="PS51840"/>
    </source>
</evidence>